<reference evidence="1" key="1">
    <citation type="submission" date="2020-06" db="EMBL/GenBank/DDBJ databases">
        <title>Unique genomic features of the anaerobic methanotrophic archaea.</title>
        <authorList>
            <person name="Chadwick G.L."/>
            <person name="Skennerton C.T."/>
            <person name="Laso-Perez R."/>
            <person name="Leu A.O."/>
            <person name="Speth D.R."/>
            <person name="Yu H."/>
            <person name="Morgan-Lang C."/>
            <person name="Hatzenpichler R."/>
            <person name="Goudeau D."/>
            <person name="Malmstrom R."/>
            <person name="Brazelton W.J."/>
            <person name="Woyke T."/>
            <person name="Hallam S.J."/>
            <person name="Tyson G.W."/>
            <person name="Wegener G."/>
            <person name="Boetius A."/>
            <person name="Orphan V."/>
        </authorList>
    </citation>
    <scope>NUCLEOTIDE SEQUENCE</scope>
</reference>
<evidence type="ECO:0000313" key="1">
    <source>
        <dbReference type="EMBL" id="QNO47007.1"/>
    </source>
</evidence>
<name>A0A7G9YG73_9EURY</name>
<sequence length="633" mass="74682">MYNFIVDLFTEDDYNSLLDGGEEGSKNDKTKILVVPPNIGDQPFTIQSVNLEDEIDEMPLLGKYRGNLHKYFNFNKFVNPTHNNANNIGTNSALMSHSPTHYKITKAFIDEDQQYPNGNVILQFPSKKLDAFEKSVKKTVYYSQFQELCDHVASFFRDFDKINPENGFSLEENDFIVFLVNESDIERYLDVVADYTTEKILKYKTFIGECDSCRKQDEQLYMLTRGNMFDLGKGRKFLLRHPTRYKTNPTSKSPENFNVCRECAMRVYDFFEYIKKYKFYKYVFPTTVTVDTNDYREYSSDPIGILKMLKTLYNRNRSQEFDYVMMITDPKVENIEFRYVNNFNYILPNESPPINVQDIPIRSTLKDLESRGREGGITSIQNGRDKSVFLRELNLIFNNTLARSLFETDPTNLMKSLPPFLKLKIIEYNFIIRNFIYFQDVSFFEDRVYSKLFREMLSELVTNPSLRDDMKIGPNKIRFFLTIYFKYLNIESNGGDTITEYTALKEKMKDVESFDLENDFEASYCMGQIFYYLLQVSKTPNRLNLFTKYTMNVHNMDILKMKLVTVLEKYSHNEYLDNNRRFHNLIANVLAFEFGKSYENNKIPLYTGYFDSNYLYTSTKEKEELESPQEEAN</sequence>
<dbReference type="AlphaFoldDB" id="A0A7G9YG73"/>
<accession>A0A7G9YG73</accession>
<protein>
    <recommendedName>
        <fullName evidence="2">CRISPR-associated protein Csh1</fullName>
    </recommendedName>
</protein>
<dbReference type="EMBL" id="MT631237">
    <property type="protein sequence ID" value="QNO47007.1"/>
    <property type="molecule type" value="Genomic_DNA"/>
</dbReference>
<proteinExistence type="predicted"/>
<organism evidence="1">
    <name type="scientific">Candidatus Methanogaster sp. ANME-2c ERB4</name>
    <dbReference type="NCBI Taxonomy" id="2759911"/>
    <lineage>
        <taxon>Archaea</taxon>
        <taxon>Methanobacteriati</taxon>
        <taxon>Methanobacteriota</taxon>
        <taxon>Stenosarchaea group</taxon>
        <taxon>Methanomicrobia</taxon>
        <taxon>Methanosarcinales</taxon>
        <taxon>ANME-2 cluster</taxon>
        <taxon>Candidatus Methanogasteraceae</taxon>
        <taxon>Candidatus Methanogaster</taxon>
    </lineage>
</organism>
<gene>
    <name evidence="1" type="ORF">JMDIOONB_00019</name>
</gene>
<evidence type="ECO:0008006" key="2">
    <source>
        <dbReference type="Google" id="ProtNLM"/>
    </source>
</evidence>